<dbReference type="Proteomes" id="UP001303046">
    <property type="component" value="Unassembled WGS sequence"/>
</dbReference>
<organism evidence="1 2">
    <name type="scientific">Necator americanus</name>
    <name type="common">Human hookworm</name>
    <dbReference type="NCBI Taxonomy" id="51031"/>
    <lineage>
        <taxon>Eukaryota</taxon>
        <taxon>Metazoa</taxon>
        <taxon>Ecdysozoa</taxon>
        <taxon>Nematoda</taxon>
        <taxon>Chromadorea</taxon>
        <taxon>Rhabditida</taxon>
        <taxon>Rhabditina</taxon>
        <taxon>Rhabditomorpha</taxon>
        <taxon>Strongyloidea</taxon>
        <taxon>Ancylostomatidae</taxon>
        <taxon>Bunostominae</taxon>
        <taxon>Necator</taxon>
    </lineage>
</organism>
<name>A0ABR1C8J2_NECAM</name>
<keyword evidence="2" id="KW-1185">Reference proteome</keyword>
<evidence type="ECO:0000313" key="2">
    <source>
        <dbReference type="Proteomes" id="UP001303046"/>
    </source>
</evidence>
<sequence length="116" mass="13011">MYLRRSADISTVSNHRTAGLLSDCAPSPLQEAISAICSSMSDIVRMFVYVYWVLPCGDSCICFKMSTKHILKCKKMYVVREDQSGLLSNCSDLRRLHSCRSWALFPASCGIHRVVS</sequence>
<comment type="caution">
    <text evidence="1">The sequence shown here is derived from an EMBL/GenBank/DDBJ whole genome shotgun (WGS) entry which is preliminary data.</text>
</comment>
<dbReference type="EMBL" id="JAVFWL010000002">
    <property type="protein sequence ID" value="KAK6734827.1"/>
    <property type="molecule type" value="Genomic_DNA"/>
</dbReference>
<accession>A0ABR1C8J2</accession>
<reference evidence="1 2" key="1">
    <citation type="submission" date="2023-08" db="EMBL/GenBank/DDBJ databases">
        <title>A Necator americanus chromosomal reference genome.</title>
        <authorList>
            <person name="Ilik V."/>
            <person name="Petrzelkova K.J."/>
            <person name="Pardy F."/>
            <person name="Fuh T."/>
            <person name="Niatou-Singa F.S."/>
            <person name="Gouil Q."/>
            <person name="Baker L."/>
            <person name="Ritchie M.E."/>
            <person name="Jex A.R."/>
            <person name="Gazzola D."/>
            <person name="Li H."/>
            <person name="Toshio Fujiwara R."/>
            <person name="Zhan B."/>
            <person name="Aroian R.V."/>
            <person name="Pafco B."/>
            <person name="Schwarz E.M."/>
        </authorList>
    </citation>
    <scope>NUCLEOTIDE SEQUENCE [LARGE SCALE GENOMIC DNA]</scope>
    <source>
        <strain evidence="1 2">Aroian</strain>
        <tissue evidence="1">Whole animal</tissue>
    </source>
</reference>
<proteinExistence type="predicted"/>
<protein>
    <submittedName>
        <fullName evidence="1">Uncharacterized protein</fullName>
    </submittedName>
</protein>
<evidence type="ECO:0000313" key="1">
    <source>
        <dbReference type="EMBL" id="KAK6734827.1"/>
    </source>
</evidence>
<gene>
    <name evidence="1" type="primary">Necator_chrII.g5968</name>
    <name evidence="1" type="ORF">RB195_018175</name>
</gene>